<dbReference type="EMBL" id="HE964772">
    <property type="protein sequence ID" value="CDM26177.1"/>
    <property type="molecule type" value="Genomic_DNA"/>
</dbReference>
<keyword evidence="2" id="KW-1185">Reference proteome</keyword>
<reference evidence="2" key="1">
    <citation type="journal article" date="2012" name="J. Bacteriol.">
        <title>Complete genome sequence of the hydrogenotrophic, methanogenic archaeon Methanoculleus bourgensis strain MS2T, isolated from a sewage sludge digester.</title>
        <authorList>
            <person name="Maus I."/>
            <person name="Wibberg D."/>
            <person name="Stantscheff R."/>
            <person name="Eikmeyer F.G."/>
            <person name="Seffner A."/>
            <person name="Boelter J."/>
            <person name="Szczepanowski R."/>
            <person name="Blom J."/>
            <person name="Jaenicke S."/>
            <person name="Konig H."/>
            <person name="Puhler A."/>
            <person name="Schluter A."/>
        </authorList>
    </citation>
    <scope>NUCLEOTIDE SEQUENCE [LARGE SCALE GENOMIC DNA]</scope>
    <source>
        <strain evidence="2">ATCC 43281 / DSM 3045 / OCM 15 / MS2</strain>
    </source>
</reference>
<gene>
    <name evidence="1" type="ordered locus">BN140_3068</name>
</gene>
<organism evidence="1 2">
    <name type="scientific">Methanoculleus bourgensis (strain ATCC 43281 / DSM 3045 / OCM 15 / MS2)</name>
    <name type="common">Methanogenium bourgense</name>
    <dbReference type="NCBI Taxonomy" id="1201294"/>
    <lineage>
        <taxon>Archaea</taxon>
        <taxon>Methanobacteriati</taxon>
        <taxon>Methanobacteriota</taxon>
        <taxon>Stenosarchaea group</taxon>
        <taxon>Methanomicrobia</taxon>
        <taxon>Methanomicrobiales</taxon>
        <taxon>Methanomicrobiaceae</taxon>
        <taxon>Methanoculleus</taxon>
    </lineage>
</organism>
<dbReference type="KEGG" id="mbg:BN140_3068"/>
<dbReference type="HOGENOM" id="CLU_1673981_0_0_2"/>
<dbReference type="AlphaFoldDB" id="W6Q8U4"/>
<sequence>MLQWSHVFSDMVRSDPGQQSLSTSTASMEPCLFRHGKWQGGCEDEDIKNTLQWSHVFSDMVRGDGHPVHAERGVASMEPCLFRHGKSTKYALISAGRNPLQWSHVFSDMVSGARLLISASISAALQWSHVFSDMVRIHLPADILARMTGFNGAMSFQTW</sequence>
<dbReference type="Proteomes" id="UP000009007">
    <property type="component" value="Chromosome I"/>
</dbReference>
<name>W6Q8U4_METBM</name>
<dbReference type="STRING" id="1201294.BN140_3068"/>
<protein>
    <submittedName>
        <fullName evidence="1">Uncharacterized protein</fullName>
    </submittedName>
</protein>
<accession>W6Q8U4</accession>
<dbReference type="PATRIC" id="fig|1201294.9.peg.2756"/>
<evidence type="ECO:0000313" key="2">
    <source>
        <dbReference type="Proteomes" id="UP000009007"/>
    </source>
</evidence>
<proteinExistence type="predicted"/>
<evidence type="ECO:0000313" key="1">
    <source>
        <dbReference type="EMBL" id="CDM26177.1"/>
    </source>
</evidence>
<dbReference type="AntiFam" id="ANF00271">
    <property type="entry name" value="Translation of CRISPR region"/>
</dbReference>